<keyword evidence="4" id="KW-1185">Reference proteome</keyword>
<reference evidence="3 4" key="1">
    <citation type="journal article" date="2021" name="Elife">
        <title>Chloroplast acquisition without the gene transfer in kleptoplastic sea slugs, Plakobranchus ocellatus.</title>
        <authorList>
            <person name="Maeda T."/>
            <person name="Takahashi S."/>
            <person name="Yoshida T."/>
            <person name="Shimamura S."/>
            <person name="Takaki Y."/>
            <person name="Nagai Y."/>
            <person name="Toyoda A."/>
            <person name="Suzuki Y."/>
            <person name="Arimoto A."/>
            <person name="Ishii H."/>
            <person name="Satoh N."/>
            <person name="Nishiyama T."/>
            <person name="Hasebe M."/>
            <person name="Maruyama T."/>
            <person name="Minagawa J."/>
            <person name="Obokata J."/>
            <person name="Shigenobu S."/>
        </authorList>
    </citation>
    <scope>NUCLEOTIDE SEQUENCE [LARGE SCALE GENOMIC DNA]</scope>
</reference>
<feature type="region of interest" description="Disordered" evidence="1">
    <location>
        <begin position="285"/>
        <end position="320"/>
    </location>
</feature>
<keyword evidence="2" id="KW-1133">Transmembrane helix</keyword>
<evidence type="ECO:0000256" key="1">
    <source>
        <dbReference type="SAM" id="MobiDB-lite"/>
    </source>
</evidence>
<dbReference type="AlphaFoldDB" id="A0AAV4BSR8"/>
<feature type="compositionally biased region" description="Basic and acidic residues" evidence="1">
    <location>
        <begin position="296"/>
        <end position="313"/>
    </location>
</feature>
<evidence type="ECO:0000256" key="2">
    <source>
        <dbReference type="SAM" id="Phobius"/>
    </source>
</evidence>
<proteinExistence type="predicted"/>
<feature type="region of interest" description="Disordered" evidence="1">
    <location>
        <begin position="97"/>
        <end position="144"/>
    </location>
</feature>
<name>A0AAV4BSR8_9GAST</name>
<organism evidence="3 4">
    <name type="scientific">Plakobranchus ocellatus</name>
    <dbReference type="NCBI Taxonomy" id="259542"/>
    <lineage>
        <taxon>Eukaryota</taxon>
        <taxon>Metazoa</taxon>
        <taxon>Spiralia</taxon>
        <taxon>Lophotrochozoa</taxon>
        <taxon>Mollusca</taxon>
        <taxon>Gastropoda</taxon>
        <taxon>Heterobranchia</taxon>
        <taxon>Euthyneura</taxon>
        <taxon>Panpulmonata</taxon>
        <taxon>Sacoglossa</taxon>
        <taxon>Placobranchoidea</taxon>
        <taxon>Plakobranchidae</taxon>
        <taxon>Plakobranchus</taxon>
    </lineage>
</organism>
<keyword evidence="2" id="KW-0812">Transmembrane</keyword>
<dbReference type="EMBL" id="BLXT01005342">
    <property type="protein sequence ID" value="GFO22233.1"/>
    <property type="molecule type" value="Genomic_DNA"/>
</dbReference>
<feature type="compositionally biased region" description="Low complexity" evidence="1">
    <location>
        <begin position="97"/>
        <end position="116"/>
    </location>
</feature>
<evidence type="ECO:0000313" key="3">
    <source>
        <dbReference type="EMBL" id="GFO22233.1"/>
    </source>
</evidence>
<dbReference type="Proteomes" id="UP000735302">
    <property type="component" value="Unassembled WGS sequence"/>
</dbReference>
<evidence type="ECO:0000313" key="4">
    <source>
        <dbReference type="Proteomes" id="UP000735302"/>
    </source>
</evidence>
<gene>
    <name evidence="3" type="ORF">PoB_004873800</name>
</gene>
<keyword evidence="2" id="KW-0472">Membrane</keyword>
<sequence length="427" mass="45704">MPRERWEEAMADYLSPSPQCRCDFTETRFLFNTTSILSLDSGRKQSMETLSPISPLGLFKDHHHSVGVGLGVGGADLAVRTGDLVRANGIIAAATTTASAARQPNGSSNMNNNNNNTHHHHHSIRGSGSSFGGSHSSGDSTISDTSSVNSVFYKSKSPSTPTHGINEYVREPLKVAPGVTNCNGSGKPPATQLNNMNGNAITRLYPSNSPQHCNHTLNHPPHKQLDNGSSLTSLKSKLTNSQQEVTYSVQDEMEDSSNQVVFLPPPPTDLDSDCESVGHCDVGGSCSPRHRRGNGRGKDSSWLRSSAELDKPPTVRGSGGGNNSRCLCCMLLVFVLSSAGLSAILLLMYLGKLQLAPIPTMRQYKEEGPPKLGEGALLREVTVIRMSREVRVSVASIDMISMAILHGYRVCAVGTPPFDKQTNGAEG</sequence>
<comment type="caution">
    <text evidence="3">The sequence shown here is derived from an EMBL/GenBank/DDBJ whole genome shotgun (WGS) entry which is preliminary data.</text>
</comment>
<feature type="transmembrane region" description="Helical" evidence="2">
    <location>
        <begin position="330"/>
        <end position="351"/>
    </location>
</feature>
<protein>
    <submittedName>
        <fullName evidence="3">Uncharacterized protein</fullName>
    </submittedName>
</protein>
<feature type="compositionally biased region" description="Low complexity" evidence="1">
    <location>
        <begin position="125"/>
        <end position="144"/>
    </location>
</feature>
<accession>A0AAV4BSR8</accession>